<reference evidence="1" key="2">
    <citation type="submission" date="2022-06" db="UniProtKB">
        <authorList>
            <consortium name="EnsemblMetazoa"/>
        </authorList>
    </citation>
    <scope>IDENTIFICATION</scope>
    <source>
        <strain evidence="1">DF5081</strain>
    </source>
</reference>
<dbReference type="EnsemblMetazoa" id="CJA33842.1">
    <property type="protein sequence ID" value="CJA33842.1"/>
    <property type="gene ID" value="WBGene00209689"/>
</dbReference>
<protein>
    <submittedName>
        <fullName evidence="1">Uncharacterized protein</fullName>
    </submittedName>
</protein>
<accession>A0A8R1EHK3</accession>
<keyword evidence="2" id="KW-1185">Reference proteome</keyword>
<organism evidence="1 2">
    <name type="scientific">Caenorhabditis japonica</name>
    <dbReference type="NCBI Taxonomy" id="281687"/>
    <lineage>
        <taxon>Eukaryota</taxon>
        <taxon>Metazoa</taxon>
        <taxon>Ecdysozoa</taxon>
        <taxon>Nematoda</taxon>
        <taxon>Chromadorea</taxon>
        <taxon>Rhabditida</taxon>
        <taxon>Rhabditina</taxon>
        <taxon>Rhabditomorpha</taxon>
        <taxon>Rhabditoidea</taxon>
        <taxon>Rhabditidae</taxon>
        <taxon>Peloderinae</taxon>
        <taxon>Caenorhabditis</taxon>
    </lineage>
</organism>
<evidence type="ECO:0000313" key="2">
    <source>
        <dbReference type="Proteomes" id="UP000005237"/>
    </source>
</evidence>
<proteinExistence type="predicted"/>
<sequence length="153" mass="16719">MSILSELGQQQSSSNYHRITMAIINATKTTYFPVCRKTTYFPVCKNCESSLGGSSGTYVKSEIWQNKCSMAIAEESTNPNDKQYTTIVGTEIGSFIIPTMIGDTIEPAEESAEVFNSEDWVTQMCGADNNAASRGNRQNKETMGLECAGNARS</sequence>
<reference evidence="2" key="1">
    <citation type="submission" date="2010-08" db="EMBL/GenBank/DDBJ databases">
        <authorList>
            <consortium name="Caenorhabditis japonica Sequencing Consortium"/>
            <person name="Wilson R.K."/>
        </authorList>
    </citation>
    <scope>NUCLEOTIDE SEQUENCE [LARGE SCALE GENOMIC DNA]</scope>
    <source>
        <strain evidence="2">DF5081</strain>
    </source>
</reference>
<name>A0A8R1EHK3_CAEJA</name>
<dbReference type="Proteomes" id="UP000005237">
    <property type="component" value="Unassembled WGS sequence"/>
</dbReference>
<evidence type="ECO:0000313" key="1">
    <source>
        <dbReference type="EnsemblMetazoa" id="CJA33842.1"/>
    </source>
</evidence>
<dbReference type="AlphaFoldDB" id="A0A8R1EHK3"/>